<name>X8JCT1_9AGAM</name>
<gene>
    <name evidence="1" type="ORF">RSOL_406230</name>
</gene>
<evidence type="ECO:0000313" key="1">
    <source>
        <dbReference type="EMBL" id="EUC61785.1"/>
    </source>
</evidence>
<sequence length="395" mass="44158">MERARCVQVVKVNNNPNRWIQWDGLDRLLPLINWVDGQAVIFSNASSCIIHVGPATPELRLAPLLRLVANPNLRKVWVKPFSSSSHPYCSIQDANEALSVVHDAQGPNSRLEWLSIFPETTEHAPQLRTTLLSKIAPVASHLTHCTLSAWALSITALEVLARAPLMRLEVQGRFATESGDLSLAPTLQLPENAFGLLQSLLVSYVPVEPVCQLVATPRILANIQALRIEVSPLDDLFIDEDEMYNRILTRVIERTPRLLTLCLISSRNEDSEGYLVGAQVIEALIAKRLDVLRLYRFKLEGLGFSRLLPGVAEWENLCHLAIMHQDLTPQDLSCLSILPNLSELSGNISWPLGKSEALPIANGFAKWLDLASQFRFGTKYRAIPNYERVVMRICK</sequence>
<dbReference type="OrthoDB" id="3256971at2759"/>
<protein>
    <submittedName>
        <fullName evidence="1">Uncharacterized protein</fullName>
    </submittedName>
</protein>
<comment type="caution">
    <text evidence="1">The sequence shown here is derived from an EMBL/GenBank/DDBJ whole genome shotgun (WGS) entry which is preliminary data.</text>
</comment>
<dbReference type="SUPFAM" id="SSF52047">
    <property type="entry name" value="RNI-like"/>
    <property type="match status" value="1"/>
</dbReference>
<evidence type="ECO:0000313" key="2">
    <source>
        <dbReference type="Proteomes" id="UP000030108"/>
    </source>
</evidence>
<feature type="non-terminal residue" evidence="1">
    <location>
        <position position="395"/>
    </location>
</feature>
<reference evidence="2" key="1">
    <citation type="journal article" date="2014" name="Genome Announc.">
        <title>Draft genome sequence of the plant-pathogenic soil fungus Rhizoctonia solani anastomosis group 3 strain Rhs1AP.</title>
        <authorList>
            <person name="Cubeta M.A."/>
            <person name="Thomas E."/>
            <person name="Dean R.A."/>
            <person name="Jabaji S."/>
            <person name="Neate S.M."/>
            <person name="Tavantzis S."/>
            <person name="Toda T."/>
            <person name="Vilgalys R."/>
            <person name="Bharathan N."/>
            <person name="Fedorova-Abrams N."/>
            <person name="Pakala S.B."/>
            <person name="Pakala S.M."/>
            <person name="Zafar N."/>
            <person name="Joardar V."/>
            <person name="Losada L."/>
            <person name="Nierman W.C."/>
        </authorList>
    </citation>
    <scope>NUCLEOTIDE SEQUENCE [LARGE SCALE GENOMIC DNA]</scope>
    <source>
        <strain evidence="2">AG-3</strain>
    </source>
</reference>
<dbReference type="Proteomes" id="UP000030108">
    <property type="component" value="Unassembled WGS sequence"/>
</dbReference>
<dbReference type="Gene3D" id="3.80.10.10">
    <property type="entry name" value="Ribonuclease Inhibitor"/>
    <property type="match status" value="1"/>
</dbReference>
<dbReference type="EMBL" id="JATN01000319">
    <property type="protein sequence ID" value="EUC61785.1"/>
    <property type="molecule type" value="Genomic_DNA"/>
</dbReference>
<organism evidence="1 2">
    <name type="scientific">Rhizoctonia solani AG-3 Rhs1AP</name>
    <dbReference type="NCBI Taxonomy" id="1086054"/>
    <lineage>
        <taxon>Eukaryota</taxon>
        <taxon>Fungi</taxon>
        <taxon>Dikarya</taxon>
        <taxon>Basidiomycota</taxon>
        <taxon>Agaricomycotina</taxon>
        <taxon>Agaricomycetes</taxon>
        <taxon>Cantharellales</taxon>
        <taxon>Ceratobasidiaceae</taxon>
        <taxon>Rhizoctonia</taxon>
    </lineage>
</organism>
<proteinExistence type="predicted"/>
<dbReference type="InterPro" id="IPR032675">
    <property type="entry name" value="LRR_dom_sf"/>
</dbReference>
<dbReference type="AlphaFoldDB" id="X8JCT1"/>
<accession>X8JCT1</accession>